<dbReference type="Proteomes" id="UP000694864">
    <property type="component" value="Chromosome 16"/>
</dbReference>
<name>A0ABM1R2Z1_CAMSA</name>
<reference evidence="1" key="1">
    <citation type="journal article" date="2014" name="Nat. Commun.">
        <title>The emerging biofuel crop Camelina sativa retains a highly undifferentiated hexaploid genome structure.</title>
        <authorList>
            <person name="Kagale S."/>
            <person name="Koh C."/>
            <person name="Nixon J."/>
            <person name="Bollina V."/>
            <person name="Clarke W.E."/>
            <person name="Tuteja R."/>
            <person name="Spillane C."/>
            <person name="Robinson S.J."/>
            <person name="Links M.G."/>
            <person name="Clarke C."/>
            <person name="Higgins E.E."/>
            <person name="Huebert T."/>
            <person name="Sharpe A.G."/>
            <person name="Parkin I.A."/>
        </authorList>
    </citation>
    <scope>NUCLEOTIDE SEQUENCE [LARGE SCALE GENOMIC DNA]</scope>
    <source>
        <strain evidence="1">cv. DH55</strain>
    </source>
</reference>
<protein>
    <submittedName>
        <fullName evidence="2">Uncharacterized protein LOC109129548</fullName>
    </submittedName>
</protein>
<evidence type="ECO:0000313" key="2">
    <source>
        <dbReference type="RefSeq" id="XP_019093379.1"/>
    </source>
</evidence>
<evidence type="ECO:0000313" key="1">
    <source>
        <dbReference type="Proteomes" id="UP000694864"/>
    </source>
</evidence>
<keyword evidence="1" id="KW-1185">Reference proteome</keyword>
<dbReference type="GeneID" id="109129548"/>
<sequence>MSALWWNSTEDKRKMHWIGWEQLCIPKHLGDLGFKDIQIFNQALLAKQAWRIMQDKDCLFARFFKSRYFPDSEFLESGIGDRPSYAWRSISHGKELLKPGLRQMVGNGDSISV</sequence>
<reference evidence="2" key="2">
    <citation type="submission" date="2025-08" db="UniProtKB">
        <authorList>
            <consortium name="RefSeq"/>
        </authorList>
    </citation>
    <scope>IDENTIFICATION</scope>
    <source>
        <tissue evidence="2">Leaf</tissue>
    </source>
</reference>
<proteinExistence type="predicted"/>
<organism evidence="1 2">
    <name type="scientific">Camelina sativa</name>
    <name type="common">False flax</name>
    <name type="synonym">Myagrum sativum</name>
    <dbReference type="NCBI Taxonomy" id="90675"/>
    <lineage>
        <taxon>Eukaryota</taxon>
        <taxon>Viridiplantae</taxon>
        <taxon>Streptophyta</taxon>
        <taxon>Embryophyta</taxon>
        <taxon>Tracheophyta</taxon>
        <taxon>Spermatophyta</taxon>
        <taxon>Magnoliopsida</taxon>
        <taxon>eudicotyledons</taxon>
        <taxon>Gunneridae</taxon>
        <taxon>Pentapetalae</taxon>
        <taxon>rosids</taxon>
        <taxon>malvids</taxon>
        <taxon>Brassicales</taxon>
        <taxon>Brassicaceae</taxon>
        <taxon>Camelineae</taxon>
        <taxon>Camelina</taxon>
    </lineage>
</organism>
<dbReference type="PANTHER" id="PTHR33116:SF86">
    <property type="entry name" value="REVERSE TRANSCRIPTASE DOMAIN-CONTAINING PROTEIN"/>
    <property type="match status" value="1"/>
</dbReference>
<dbReference type="RefSeq" id="XP_019093379.1">
    <property type="nucleotide sequence ID" value="XM_019237834.1"/>
</dbReference>
<accession>A0ABM1R2Z1</accession>
<gene>
    <name evidence="2" type="primary">LOC109129548</name>
</gene>
<dbReference type="PANTHER" id="PTHR33116">
    <property type="entry name" value="REVERSE TRANSCRIPTASE ZINC-BINDING DOMAIN-CONTAINING PROTEIN-RELATED-RELATED"/>
    <property type="match status" value="1"/>
</dbReference>